<comment type="similarity">
    <text evidence="1 2">Belongs to the anti-sigma-factor antagonist family.</text>
</comment>
<dbReference type="EMBL" id="JAFEJA010000002">
    <property type="protein sequence ID" value="MBM9623901.1"/>
    <property type="molecule type" value="Genomic_DNA"/>
</dbReference>
<dbReference type="RefSeq" id="WP_205377967.1">
    <property type="nucleotide sequence ID" value="NZ_JAFEJA010000002.1"/>
</dbReference>
<dbReference type="Proteomes" id="UP000664109">
    <property type="component" value="Unassembled WGS sequence"/>
</dbReference>
<accession>A0ABS2V234</accession>
<dbReference type="PANTHER" id="PTHR33495:SF2">
    <property type="entry name" value="ANTI-SIGMA FACTOR ANTAGONIST TM_1081-RELATED"/>
    <property type="match status" value="1"/>
</dbReference>
<dbReference type="SUPFAM" id="SSF52091">
    <property type="entry name" value="SpoIIaa-like"/>
    <property type="match status" value="1"/>
</dbReference>
<reference evidence="5 6" key="1">
    <citation type="journal article" date="2016" name="Arch. Microbiol.">
        <title>Streptomyces zhihengii sp. nov., isolated from rhizospheric soil of Psammosilene tunicoides.</title>
        <authorList>
            <person name="Huang M.J."/>
            <person name="Fei J.J."/>
            <person name="Salam N."/>
            <person name="Kim C.J."/>
            <person name="Hozzein W.N."/>
            <person name="Xiao M."/>
            <person name="Huang H.Q."/>
            <person name="Li W.J."/>
        </authorList>
    </citation>
    <scope>NUCLEOTIDE SEQUENCE [LARGE SCALE GENOMIC DNA]</scope>
    <source>
        <strain evidence="5 6">YIM T102</strain>
    </source>
</reference>
<evidence type="ECO:0000313" key="6">
    <source>
        <dbReference type="Proteomes" id="UP000664109"/>
    </source>
</evidence>
<feature type="domain" description="STAS" evidence="4">
    <location>
        <begin position="32"/>
        <end position="128"/>
    </location>
</feature>
<comment type="caution">
    <text evidence="5">The sequence shown here is derived from an EMBL/GenBank/DDBJ whole genome shotgun (WGS) entry which is preliminary data.</text>
</comment>
<proteinExistence type="inferred from homology"/>
<dbReference type="PROSITE" id="PS50801">
    <property type="entry name" value="STAS"/>
    <property type="match status" value="1"/>
</dbReference>
<name>A0ABS2V234_9ACTN</name>
<evidence type="ECO:0000256" key="2">
    <source>
        <dbReference type="RuleBase" id="RU003749"/>
    </source>
</evidence>
<dbReference type="InterPro" id="IPR003658">
    <property type="entry name" value="Anti-sigma_ant"/>
</dbReference>
<dbReference type="CDD" id="cd07043">
    <property type="entry name" value="STAS_anti-anti-sigma_factors"/>
    <property type="match status" value="1"/>
</dbReference>
<protein>
    <recommendedName>
        <fullName evidence="2">Anti-sigma factor antagonist</fullName>
    </recommendedName>
</protein>
<organism evidence="5 6">
    <name type="scientific">Streptomyces zhihengii</name>
    <dbReference type="NCBI Taxonomy" id="1818004"/>
    <lineage>
        <taxon>Bacteria</taxon>
        <taxon>Bacillati</taxon>
        <taxon>Actinomycetota</taxon>
        <taxon>Actinomycetes</taxon>
        <taxon>Kitasatosporales</taxon>
        <taxon>Streptomycetaceae</taxon>
        <taxon>Streptomyces</taxon>
    </lineage>
</organism>
<evidence type="ECO:0000256" key="3">
    <source>
        <dbReference type="SAM" id="MobiDB-lite"/>
    </source>
</evidence>
<dbReference type="Gene3D" id="3.30.750.24">
    <property type="entry name" value="STAS domain"/>
    <property type="match status" value="1"/>
</dbReference>
<dbReference type="NCBIfam" id="TIGR00377">
    <property type="entry name" value="ant_ant_sig"/>
    <property type="match status" value="1"/>
</dbReference>
<evidence type="ECO:0000313" key="5">
    <source>
        <dbReference type="EMBL" id="MBM9623901.1"/>
    </source>
</evidence>
<keyword evidence="6" id="KW-1185">Reference proteome</keyword>
<sequence>MKSAHGSLPDHRHQNQAAPGPAPPQCEVDHAVLHVTGELDMSTAPSLYRRGTAALSSPDVALILDLSQLSFCDSSGFNTLLRLRRRAQEARGLALVAPPEQVLRLLALCGDDDIIPVHPDLATAWAETPPRMAGGLPPDGTQQQ</sequence>
<dbReference type="InterPro" id="IPR036513">
    <property type="entry name" value="STAS_dom_sf"/>
</dbReference>
<dbReference type="Pfam" id="PF01740">
    <property type="entry name" value="STAS"/>
    <property type="match status" value="1"/>
</dbReference>
<gene>
    <name evidence="5" type="ORF">JE024_35535</name>
</gene>
<evidence type="ECO:0000259" key="4">
    <source>
        <dbReference type="PROSITE" id="PS50801"/>
    </source>
</evidence>
<dbReference type="PANTHER" id="PTHR33495">
    <property type="entry name" value="ANTI-SIGMA FACTOR ANTAGONIST TM_1081-RELATED-RELATED"/>
    <property type="match status" value="1"/>
</dbReference>
<evidence type="ECO:0000256" key="1">
    <source>
        <dbReference type="ARBA" id="ARBA00009013"/>
    </source>
</evidence>
<dbReference type="InterPro" id="IPR002645">
    <property type="entry name" value="STAS_dom"/>
</dbReference>
<feature type="region of interest" description="Disordered" evidence="3">
    <location>
        <begin position="1"/>
        <end position="25"/>
    </location>
</feature>